<keyword evidence="3 5" id="KW-1133">Transmembrane helix</keyword>
<proteinExistence type="predicted"/>
<accession>A0AAE3HWT8</accession>
<gene>
    <name evidence="7" type="ORF">HT99x_011650</name>
</gene>
<evidence type="ECO:0000259" key="6">
    <source>
        <dbReference type="PROSITE" id="PS50850"/>
    </source>
</evidence>
<dbReference type="RefSeq" id="WP_259566494.1">
    <property type="nucleotide sequence ID" value="NZ_LKAJ02000001.1"/>
</dbReference>
<reference evidence="7" key="2">
    <citation type="submission" date="2021-06" db="EMBL/GenBank/DDBJ databases">
        <title>Genomic Description and Analysis of Intracellular Bacteria, Candidatus Berkiella cookevillensis and Candidatus Berkiella aquae.</title>
        <authorList>
            <person name="Kidane D.T."/>
            <person name="Mehari Y.T."/>
            <person name="Rice F.C."/>
            <person name="Arivett B.A."/>
            <person name="Farone A.L."/>
            <person name="Berk S.G."/>
            <person name="Farone M.B."/>
        </authorList>
    </citation>
    <scope>NUCLEOTIDE SEQUENCE</scope>
    <source>
        <strain evidence="7">HT99</strain>
    </source>
</reference>
<comment type="caution">
    <text evidence="7">The sequence shown here is derived from an EMBL/GenBank/DDBJ whole genome shotgun (WGS) entry which is preliminary data.</text>
</comment>
<evidence type="ECO:0000256" key="2">
    <source>
        <dbReference type="ARBA" id="ARBA00022692"/>
    </source>
</evidence>
<feature type="transmembrane region" description="Helical" evidence="5">
    <location>
        <begin position="318"/>
        <end position="339"/>
    </location>
</feature>
<dbReference type="GO" id="GO:0046943">
    <property type="term" value="F:carboxylic acid transmembrane transporter activity"/>
    <property type="evidence" value="ECO:0007669"/>
    <property type="project" value="TreeGrafter"/>
</dbReference>
<keyword evidence="2 5" id="KW-0812">Transmembrane</keyword>
<evidence type="ECO:0000256" key="5">
    <source>
        <dbReference type="SAM" id="Phobius"/>
    </source>
</evidence>
<feature type="domain" description="Major facilitator superfamily (MFS) profile" evidence="6">
    <location>
        <begin position="21"/>
        <end position="407"/>
    </location>
</feature>
<dbReference type="InterPro" id="IPR036259">
    <property type="entry name" value="MFS_trans_sf"/>
</dbReference>
<dbReference type="Proteomes" id="UP000051497">
    <property type="component" value="Unassembled WGS sequence"/>
</dbReference>
<evidence type="ECO:0000256" key="4">
    <source>
        <dbReference type="ARBA" id="ARBA00023136"/>
    </source>
</evidence>
<dbReference type="InterPro" id="IPR011701">
    <property type="entry name" value="MFS"/>
</dbReference>
<feature type="transmembrane region" description="Helical" evidence="5">
    <location>
        <begin position="89"/>
        <end position="109"/>
    </location>
</feature>
<evidence type="ECO:0000313" key="8">
    <source>
        <dbReference type="Proteomes" id="UP000051497"/>
    </source>
</evidence>
<feature type="transmembrane region" description="Helical" evidence="5">
    <location>
        <begin position="60"/>
        <end position="82"/>
    </location>
</feature>
<feature type="transmembrane region" description="Helical" evidence="5">
    <location>
        <begin position="385"/>
        <end position="403"/>
    </location>
</feature>
<dbReference type="Gene3D" id="1.20.1250.20">
    <property type="entry name" value="MFS general substrate transporter like domains"/>
    <property type="match status" value="2"/>
</dbReference>
<dbReference type="InterPro" id="IPR020846">
    <property type="entry name" value="MFS_dom"/>
</dbReference>
<dbReference type="GO" id="GO:0005886">
    <property type="term" value="C:plasma membrane"/>
    <property type="evidence" value="ECO:0007669"/>
    <property type="project" value="TreeGrafter"/>
</dbReference>
<evidence type="ECO:0000313" key="7">
    <source>
        <dbReference type="EMBL" id="MCS5712087.1"/>
    </source>
</evidence>
<feature type="transmembrane region" description="Helical" evidence="5">
    <location>
        <begin position="360"/>
        <end position="379"/>
    </location>
</feature>
<feature type="transmembrane region" description="Helical" evidence="5">
    <location>
        <begin position="176"/>
        <end position="194"/>
    </location>
</feature>
<keyword evidence="4 5" id="KW-0472">Membrane</keyword>
<sequence length="416" mass="45029">MSYSFELQTEAIMQRKTLWFAILVSALGYFVDVYDIILFSNVRIPSLKSLGLSEEEITSVGLSLINIQLTGMLLGGIAFGMLGDKRGRLSILFGSIFLYSSATLANAFVTTVPMYAVLRFIAGIGLAGELGGGITLVNELMSKEKRGLGTMIIATAGICGGIASGLVSHFMSWQSAYVLGGLGGFILLLLRISVKESPLFTQMNQQKNVRQGDPLLFFRTPTLLTKYLKCLLVGAPFWVFVGLFMTFAPELGQALEVTEPVTTGLAFLYFNIGLGMGDLSSSLLSQWLQSRRYAVMIFLACSFICVTAFLTLNEPSSALFYFFCCALGLSSGHWAVFLMMATEQFGTNLRTTVSASLPNFVRAMAIPFSGLLVCIKPHVGILGGLGGIALLCILLAFIAAYCLPETFAKTLDFVEQ</sequence>
<evidence type="ECO:0000256" key="1">
    <source>
        <dbReference type="ARBA" id="ARBA00004141"/>
    </source>
</evidence>
<feature type="transmembrane region" description="Helical" evidence="5">
    <location>
        <begin position="115"/>
        <end position="136"/>
    </location>
</feature>
<dbReference type="EMBL" id="LKAJ02000001">
    <property type="protein sequence ID" value="MCS5712087.1"/>
    <property type="molecule type" value="Genomic_DNA"/>
</dbReference>
<feature type="transmembrane region" description="Helical" evidence="5">
    <location>
        <begin position="227"/>
        <end position="248"/>
    </location>
</feature>
<reference evidence="7" key="1">
    <citation type="journal article" date="2016" name="Genome Announc.">
        <title>Draft Genome Sequences of Two Novel Amoeba-Resistant Intranuclear Bacteria, 'Candidatus Berkiella cookevillensis' and 'Candidatus Berkiella aquae'.</title>
        <authorList>
            <person name="Mehari Y.T."/>
            <person name="Arivett B.A."/>
            <person name="Farone A.L."/>
            <person name="Gunderson J.H."/>
            <person name="Farone M.B."/>
        </authorList>
    </citation>
    <scope>NUCLEOTIDE SEQUENCE</scope>
    <source>
        <strain evidence="7">HT99</strain>
    </source>
</reference>
<dbReference type="PROSITE" id="PS50850">
    <property type="entry name" value="MFS"/>
    <property type="match status" value="1"/>
</dbReference>
<keyword evidence="8" id="KW-1185">Reference proteome</keyword>
<name>A0AAE3HWT8_9GAMM</name>
<protein>
    <submittedName>
        <fullName evidence="7">MFS transporter</fullName>
    </submittedName>
</protein>
<dbReference type="SUPFAM" id="SSF103473">
    <property type="entry name" value="MFS general substrate transporter"/>
    <property type="match status" value="1"/>
</dbReference>
<comment type="subcellular location">
    <subcellularLocation>
        <location evidence="1">Membrane</location>
        <topology evidence="1">Multi-pass membrane protein</topology>
    </subcellularLocation>
</comment>
<feature type="transmembrane region" description="Helical" evidence="5">
    <location>
        <begin position="18"/>
        <end position="40"/>
    </location>
</feature>
<feature type="transmembrane region" description="Helical" evidence="5">
    <location>
        <begin position="293"/>
        <end position="312"/>
    </location>
</feature>
<dbReference type="Pfam" id="PF07690">
    <property type="entry name" value="MFS_1"/>
    <property type="match status" value="1"/>
</dbReference>
<dbReference type="AlphaFoldDB" id="A0AAE3HWT8"/>
<feature type="transmembrane region" description="Helical" evidence="5">
    <location>
        <begin position="148"/>
        <end position="170"/>
    </location>
</feature>
<feature type="transmembrane region" description="Helical" evidence="5">
    <location>
        <begin position="260"/>
        <end position="281"/>
    </location>
</feature>
<dbReference type="PANTHER" id="PTHR23508:SF10">
    <property type="entry name" value="CARBOXYLIC ACID TRANSPORTER PROTEIN HOMOLOG"/>
    <property type="match status" value="1"/>
</dbReference>
<dbReference type="PANTHER" id="PTHR23508">
    <property type="entry name" value="CARBOXYLIC ACID TRANSPORTER PROTEIN HOMOLOG"/>
    <property type="match status" value="1"/>
</dbReference>
<evidence type="ECO:0000256" key="3">
    <source>
        <dbReference type="ARBA" id="ARBA00022989"/>
    </source>
</evidence>
<organism evidence="7 8">
    <name type="scientific">Candidatus Berkiella aquae</name>
    <dbReference type="NCBI Taxonomy" id="295108"/>
    <lineage>
        <taxon>Bacteria</taxon>
        <taxon>Pseudomonadati</taxon>
        <taxon>Pseudomonadota</taxon>
        <taxon>Gammaproteobacteria</taxon>
        <taxon>Candidatus Berkiellales</taxon>
        <taxon>Candidatus Berkiellaceae</taxon>
        <taxon>Candidatus Berkiella</taxon>
    </lineage>
</organism>